<feature type="transmembrane region" description="Helical" evidence="7">
    <location>
        <begin position="80"/>
        <end position="101"/>
    </location>
</feature>
<dbReference type="GO" id="GO:0005886">
    <property type="term" value="C:plasma membrane"/>
    <property type="evidence" value="ECO:0007669"/>
    <property type="project" value="UniProtKB-SubCell"/>
</dbReference>
<feature type="transmembrane region" description="Helical" evidence="7">
    <location>
        <begin position="113"/>
        <end position="135"/>
    </location>
</feature>
<comment type="similarity">
    <text evidence="7">Belongs to the binding-protein-dependent transport system permease family.</text>
</comment>
<dbReference type="Proteomes" id="UP000011651">
    <property type="component" value="Unassembled WGS sequence"/>
</dbReference>
<comment type="subcellular location">
    <subcellularLocation>
        <location evidence="1 7">Cell membrane</location>
        <topology evidence="1 7">Multi-pass membrane protein</topology>
    </subcellularLocation>
</comment>
<dbReference type="GO" id="GO:0055085">
    <property type="term" value="P:transmembrane transport"/>
    <property type="evidence" value="ECO:0007669"/>
    <property type="project" value="InterPro"/>
</dbReference>
<evidence type="ECO:0000256" key="2">
    <source>
        <dbReference type="ARBA" id="ARBA00022448"/>
    </source>
</evidence>
<keyword evidence="3" id="KW-1003">Cell membrane</keyword>
<feature type="transmembrane region" description="Helical" evidence="7">
    <location>
        <begin position="207"/>
        <end position="229"/>
    </location>
</feature>
<feature type="transmembrane region" description="Helical" evidence="7">
    <location>
        <begin position="161"/>
        <end position="186"/>
    </location>
</feature>
<keyword evidence="4 7" id="KW-0812">Transmembrane</keyword>
<dbReference type="InterPro" id="IPR000515">
    <property type="entry name" value="MetI-like"/>
</dbReference>
<feature type="domain" description="ABC transmembrane type-1" evidence="8">
    <location>
        <begin position="76"/>
        <end position="288"/>
    </location>
</feature>
<dbReference type="Gene3D" id="1.10.3720.10">
    <property type="entry name" value="MetI-like"/>
    <property type="match status" value="1"/>
</dbReference>
<proteinExistence type="inferred from homology"/>
<evidence type="ECO:0000313" key="9">
    <source>
        <dbReference type="EMBL" id="ELY21236.1"/>
    </source>
</evidence>
<dbReference type="PROSITE" id="PS50928">
    <property type="entry name" value="ABC_TM1"/>
    <property type="match status" value="1"/>
</dbReference>
<gene>
    <name evidence="9" type="ORF">HALTITAN_1874</name>
</gene>
<evidence type="ECO:0000313" key="10">
    <source>
        <dbReference type="Proteomes" id="UP000011651"/>
    </source>
</evidence>
<feature type="transmembrane region" description="Helical" evidence="7">
    <location>
        <begin position="270"/>
        <end position="291"/>
    </location>
</feature>
<comment type="caution">
    <text evidence="9">The sequence shown here is derived from an EMBL/GenBank/DDBJ whole genome shotgun (WGS) entry which is preliminary data.</text>
</comment>
<dbReference type="EMBL" id="AOPO01000007">
    <property type="protein sequence ID" value="ELY21236.1"/>
    <property type="molecule type" value="Genomic_DNA"/>
</dbReference>
<keyword evidence="2 7" id="KW-0813">Transport</keyword>
<dbReference type="PANTHER" id="PTHR43227:SF11">
    <property type="entry name" value="BLL4140 PROTEIN"/>
    <property type="match status" value="1"/>
</dbReference>
<evidence type="ECO:0000256" key="5">
    <source>
        <dbReference type="ARBA" id="ARBA00022989"/>
    </source>
</evidence>
<dbReference type="InterPro" id="IPR050809">
    <property type="entry name" value="UgpAE/MalFG_permease"/>
</dbReference>
<dbReference type="AlphaFoldDB" id="L9U9C0"/>
<evidence type="ECO:0000256" key="6">
    <source>
        <dbReference type="ARBA" id="ARBA00023136"/>
    </source>
</evidence>
<evidence type="ECO:0000259" key="8">
    <source>
        <dbReference type="PROSITE" id="PS50928"/>
    </source>
</evidence>
<accession>L9U9C0</accession>
<reference evidence="9 10" key="1">
    <citation type="journal article" date="2013" name="Genome Announc.">
        <title>Draft Genome of the Marine Gammaproteobacterium Halomonas titanicae.</title>
        <authorList>
            <person name="Sanchez-Porro C."/>
            <person name="de la Haba R.R."/>
            <person name="Cruz-Hernandez N."/>
            <person name="Gonzalez J.M."/>
            <person name="Reyes-Guirao C."/>
            <person name="Navarro-Sampedro L."/>
            <person name="Carballo M."/>
            <person name="Ventosa A."/>
        </authorList>
    </citation>
    <scope>NUCLEOTIDE SEQUENCE [LARGE SCALE GENOMIC DNA]</scope>
    <source>
        <strain evidence="9 10">BH1</strain>
    </source>
</reference>
<name>L9U9C0_9GAMM</name>
<evidence type="ECO:0000256" key="3">
    <source>
        <dbReference type="ARBA" id="ARBA00022475"/>
    </source>
</evidence>
<evidence type="ECO:0000256" key="1">
    <source>
        <dbReference type="ARBA" id="ARBA00004651"/>
    </source>
</evidence>
<dbReference type="PANTHER" id="PTHR43227">
    <property type="entry name" value="BLL4140 PROTEIN"/>
    <property type="match status" value="1"/>
</dbReference>
<protein>
    <submittedName>
        <fullName evidence="9">Binding-protein-dependent transport systems inner membrane component</fullName>
    </submittedName>
</protein>
<evidence type="ECO:0000256" key="4">
    <source>
        <dbReference type="ARBA" id="ARBA00022692"/>
    </source>
</evidence>
<keyword evidence="5 7" id="KW-1133">Transmembrane helix</keyword>
<evidence type="ECO:0000256" key="7">
    <source>
        <dbReference type="RuleBase" id="RU363032"/>
    </source>
</evidence>
<dbReference type="SUPFAM" id="SSF161098">
    <property type="entry name" value="MetI-like"/>
    <property type="match status" value="1"/>
</dbReference>
<dbReference type="Pfam" id="PF00528">
    <property type="entry name" value="BPD_transp_1"/>
    <property type="match status" value="1"/>
</dbReference>
<dbReference type="CDD" id="cd06261">
    <property type="entry name" value="TM_PBP2"/>
    <property type="match status" value="1"/>
</dbReference>
<sequence length="299" mass="33592">MRYVFMSFTNHRKMQLYGALLLLPAALLLTTFAYLPTVTTVINSLFLPGFRGGPTEFVGLENYQVLFDDPTFWKVARNNFIYAVGTIPTSIALALGMALFVNGKLRGRGFVRMAYFTPTILPMIAAANIWMFFYAPQIGLFNKLLGMLGFSGVNWLGDPSVALSSVIVMSVWKEAGFFMIFYLAALQSMPPELKEAADLEGTSRWSFFWRVTFPLLMPTTLFVLINALINSVRVVDHLFILTKGGPNNATNLLLYYVYENAFSFFDRTTAATITVVILLVLAVVATLKFTILDRRTHYQ</sequence>
<organism evidence="9 10">
    <name type="scientific">Vreelandella titanicae BH1</name>
    <dbReference type="NCBI Taxonomy" id="1204738"/>
    <lineage>
        <taxon>Bacteria</taxon>
        <taxon>Pseudomonadati</taxon>
        <taxon>Pseudomonadota</taxon>
        <taxon>Gammaproteobacteria</taxon>
        <taxon>Oceanospirillales</taxon>
        <taxon>Halomonadaceae</taxon>
        <taxon>Vreelandella</taxon>
    </lineage>
</organism>
<dbReference type="InterPro" id="IPR035906">
    <property type="entry name" value="MetI-like_sf"/>
</dbReference>
<keyword evidence="6 7" id="KW-0472">Membrane</keyword>
<dbReference type="PATRIC" id="fig|1204738.3.peg.2816"/>